<organism evidence="9 10">
    <name type="scientific">Candidatus Kapaibacterium thiocyanatum</name>
    <dbReference type="NCBI Taxonomy" id="1895771"/>
    <lineage>
        <taxon>Bacteria</taxon>
        <taxon>Pseudomonadati</taxon>
        <taxon>Candidatus Kapaibacteriota</taxon>
        <taxon>Candidatus Kapaibacteriia</taxon>
        <taxon>Candidatus Kapaibacteriales</taxon>
        <taxon>Candidatus Kapaibacteriaceae</taxon>
        <taxon>Candidatus Kapaibacterium</taxon>
    </lineage>
</organism>
<evidence type="ECO:0000256" key="5">
    <source>
        <dbReference type="ARBA" id="ARBA00022777"/>
    </source>
</evidence>
<dbReference type="SUPFAM" id="SSF55874">
    <property type="entry name" value="ATPase domain of HSP90 chaperone/DNA topoisomerase II/histidine kinase"/>
    <property type="match status" value="1"/>
</dbReference>
<keyword evidence="7" id="KW-0472">Membrane</keyword>
<feature type="transmembrane region" description="Helical" evidence="7">
    <location>
        <begin position="404"/>
        <end position="427"/>
    </location>
</feature>
<dbReference type="PANTHER" id="PTHR43711">
    <property type="entry name" value="TWO-COMPONENT HISTIDINE KINASE"/>
    <property type="match status" value="1"/>
</dbReference>
<dbReference type="FunFam" id="3.30.565.10:FF:000006">
    <property type="entry name" value="Sensor histidine kinase WalK"/>
    <property type="match status" value="1"/>
</dbReference>
<dbReference type="InterPro" id="IPR011990">
    <property type="entry name" value="TPR-like_helical_dom_sf"/>
</dbReference>
<dbReference type="InterPro" id="IPR050736">
    <property type="entry name" value="Sensor_HK_Regulatory"/>
</dbReference>
<dbReference type="SUPFAM" id="SSF47384">
    <property type="entry name" value="Homodimeric domain of signal transducing histidine kinase"/>
    <property type="match status" value="1"/>
</dbReference>
<keyword evidence="6" id="KW-0902">Two-component regulatory system</keyword>
<proteinExistence type="predicted"/>
<dbReference type="Pfam" id="PF13181">
    <property type="entry name" value="TPR_8"/>
    <property type="match status" value="1"/>
</dbReference>
<dbReference type="AlphaFoldDB" id="A0A1M3L1G1"/>
<dbReference type="CDD" id="cd00075">
    <property type="entry name" value="HATPase"/>
    <property type="match status" value="1"/>
</dbReference>
<dbReference type="PROSITE" id="PS50109">
    <property type="entry name" value="HIS_KIN"/>
    <property type="match status" value="1"/>
</dbReference>
<accession>A0A1M3L1G1</accession>
<evidence type="ECO:0000256" key="6">
    <source>
        <dbReference type="ARBA" id="ARBA00023012"/>
    </source>
</evidence>
<sequence length="694" mass="79318">MRIGLILSIACLVVLDACTPAREHGQDHPGYVVPVERAVDSLVTIGQMSRGKAVLDSVYRALENPGTGDRYELLARLNYIYGAILHDNTMASLYADSMMLVIKEDVDAYPEQWAHSLFSKGDALLGLKNYGEAFEFYYQGRRFVQQRADSCGMSQFTNRLAGLRYKQGRYRDAVGYYKEAVLEHGYCTDRTDFYKYFAEGQGQVNSVGICYERMNVMDTALYYYNLALNFIKEREPFFTDPRHRDFIEQAKGVIYGNLGGVYLHLKDYGNAESYLKEGIRLNDRPDHPIRDAQLTKEKLASLFIETERYREADELLRDLRRSLDTIPNREAELRWRKRRWIYYDRTAPNGPLAYAALLNYLQLKDSVDAAQRELFRVDFVPEFRLLDQEYQVALLSKEDEQKTMFLWVAIVILSMSIVIGLLVWYDLRRSRKHVAKLTRLNRTIREQNIQLHRTLEALEQSQEDNTRMMKIVAHDLRSPVGGIDMIAATLLHEGGHTDDHRGMLQLIRTTSTATLELIGQLLHVHGKKENLKLDPVNLHMLLQYCVDVARFRANDKGQQLILETVPVVMMLDRERIWRVLSNLIGNAIKFSPDGSAITIRMMSESGAALIEVEDNGIGIPDSIKDRIFDMFTDAKRPGTSGEESFGLGLAISKQIVEAHGGRLWFESSVDRGTVFRVQLPGPIMEISSTAEHDA</sequence>
<keyword evidence="4" id="KW-0808">Transferase</keyword>
<feature type="domain" description="Histidine kinase" evidence="8">
    <location>
        <begin position="471"/>
        <end position="683"/>
    </location>
</feature>
<comment type="catalytic activity">
    <reaction evidence="1">
        <text>ATP + protein L-histidine = ADP + protein N-phospho-L-histidine.</text>
        <dbReference type="EC" id="2.7.13.3"/>
    </reaction>
</comment>
<dbReference type="SUPFAM" id="SSF48452">
    <property type="entry name" value="TPR-like"/>
    <property type="match status" value="1"/>
</dbReference>
<comment type="caution">
    <text evidence="9">The sequence shown here is derived from an EMBL/GenBank/DDBJ whole genome shotgun (WGS) entry which is preliminary data.</text>
</comment>
<evidence type="ECO:0000256" key="3">
    <source>
        <dbReference type="ARBA" id="ARBA00022553"/>
    </source>
</evidence>
<evidence type="ECO:0000259" key="8">
    <source>
        <dbReference type="PROSITE" id="PS50109"/>
    </source>
</evidence>
<keyword evidence="5" id="KW-0418">Kinase</keyword>
<dbReference type="SMART" id="SM00387">
    <property type="entry name" value="HATPase_c"/>
    <property type="match status" value="1"/>
</dbReference>
<dbReference type="InterPro" id="IPR003661">
    <property type="entry name" value="HisK_dim/P_dom"/>
</dbReference>
<dbReference type="CDD" id="cd00082">
    <property type="entry name" value="HisKA"/>
    <property type="match status" value="1"/>
</dbReference>
<dbReference type="GO" id="GO:0000155">
    <property type="term" value="F:phosphorelay sensor kinase activity"/>
    <property type="evidence" value="ECO:0007669"/>
    <property type="project" value="InterPro"/>
</dbReference>
<dbReference type="STRING" id="1895771.BGO89_05495"/>
<dbReference type="Gene3D" id="1.25.40.10">
    <property type="entry name" value="Tetratricopeptide repeat domain"/>
    <property type="match status" value="2"/>
</dbReference>
<protein>
    <recommendedName>
        <fullName evidence="2">histidine kinase</fullName>
        <ecNumber evidence="2">2.7.13.3</ecNumber>
    </recommendedName>
</protein>
<reference evidence="9 10" key="1">
    <citation type="submission" date="2016-09" db="EMBL/GenBank/DDBJ databases">
        <title>Genome-resolved meta-omics ties microbial dynamics to process performance in biotechnology for thiocyanate degradation.</title>
        <authorList>
            <person name="Kantor R.S."/>
            <person name="Huddy R.J."/>
            <person name="Iyer R."/>
            <person name="Thomas B.C."/>
            <person name="Brown C.T."/>
            <person name="Anantharaman K."/>
            <person name="Tringe S."/>
            <person name="Hettich R.L."/>
            <person name="Harrison S.T."/>
            <person name="Banfield J.F."/>
        </authorList>
    </citation>
    <scope>NUCLEOTIDE SEQUENCE [LARGE SCALE GENOMIC DNA]</scope>
    <source>
        <strain evidence="9">59-99</strain>
    </source>
</reference>
<evidence type="ECO:0000256" key="4">
    <source>
        <dbReference type="ARBA" id="ARBA00022679"/>
    </source>
</evidence>
<evidence type="ECO:0000313" key="10">
    <source>
        <dbReference type="Proteomes" id="UP000184233"/>
    </source>
</evidence>
<dbReference type="SMART" id="SM00028">
    <property type="entry name" value="TPR"/>
    <property type="match status" value="3"/>
</dbReference>
<dbReference type="InterPro" id="IPR004358">
    <property type="entry name" value="Sig_transdc_His_kin-like_C"/>
</dbReference>
<dbReference type="InterPro" id="IPR005467">
    <property type="entry name" value="His_kinase_dom"/>
</dbReference>
<gene>
    <name evidence="9" type="ORF">BGO89_05495</name>
</gene>
<dbReference type="PRINTS" id="PR00344">
    <property type="entry name" value="BCTRLSENSOR"/>
</dbReference>
<dbReference type="EC" id="2.7.13.3" evidence="2"/>
<dbReference type="PANTHER" id="PTHR43711:SF31">
    <property type="entry name" value="HISTIDINE KINASE"/>
    <property type="match status" value="1"/>
</dbReference>
<evidence type="ECO:0000256" key="7">
    <source>
        <dbReference type="SAM" id="Phobius"/>
    </source>
</evidence>
<dbReference type="InterPro" id="IPR036097">
    <property type="entry name" value="HisK_dim/P_sf"/>
</dbReference>
<dbReference type="Pfam" id="PF02518">
    <property type="entry name" value="HATPase_c"/>
    <property type="match status" value="1"/>
</dbReference>
<dbReference type="Proteomes" id="UP000184233">
    <property type="component" value="Unassembled WGS sequence"/>
</dbReference>
<dbReference type="InterPro" id="IPR019734">
    <property type="entry name" value="TPR_rpt"/>
</dbReference>
<name>A0A1M3L1G1_9BACT</name>
<keyword evidence="3" id="KW-0597">Phosphoprotein</keyword>
<dbReference type="Gene3D" id="1.10.287.130">
    <property type="match status" value="1"/>
</dbReference>
<dbReference type="Gene3D" id="3.30.565.10">
    <property type="entry name" value="Histidine kinase-like ATPase, C-terminal domain"/>
    <property type="match status" value="1"/>
</dbReference>
<dbReference type="InterPro" id="IPR036890">
    <property type="entry name" value="HATPase_C_sf"/>
</dbReference>
<keyword evidence="7" id="KW-0812">Transmembrane</keyword>
<evidence type="ECO:0000256" key="1">
    <source>
        <dbReference type="ARBA" id="ARBA00000085"/>
    </source>
</evidence>
<evidence type="ECO:0000256" key="2">
    <source>
        <dbReference type="ARBA" id="ARBA00012438"/>
    </source>
</evidence>
<dbReference type="InterPro" id="IPR003594">
    <property type="entry name" value="HATPase_dom"/>
</dbReference>
<evidence type="ECO:0000313" key="9">
    <source>
        <dbReference type="EMBL" id="OJX58757.1"/>
    </source>
</evidence>
<keyword evidence="7" id="KW-1133">Transmembrane helix</keyword>
<dbReference type="EMBL" id="MKVH01000015">
    <property type="protein sequence ID" value="OJX58757.1"/>
    <property type="molecule type" value="Genomic_DNA"/>
</dbReference>